<comment type="caution">
    <text evidence="1">The sequence shown here is derived from an EMBL/GenBank/DDBJ whole genome shotgun (WGS) entry which is preliminary data.</text>
</comment>
<proteinExistence type="predicted"/>
<name>A0ACB8X969_9TELE</name>
<sequence length="747" mass="82683">MSPTGRRPRGRPRTRWRDYVSQLAWERLGVPPEELEEVSGLSCLIHTGLGPGVEMGAKASLVEGLETSSALVPSSTLEKIQAAYEDGKEEAARKLIQQACCMEYSAGTPNTDGVCLLRMATQHGDLQSVCYLLKVAHITVPQEASNSNPAVLAAYYGHTSIVKELLDSIPDGAFAKAKRAFVCLIWRSGTLLGLLPWNAAVFSIRWTVCLETLPPAGPRFSWMAFVVILGFFFTSLSILLASTGPCLRRDLLNCMLATSCQQGHLNVVKLLVHGYDADAKDCALHSDEFAVITGLPLYAAVQAGNEEIACFLLQNGAGFSSYTLTDHPAFSKHLLRLKLYEASNKGEEAISVCWNGLKLPWLELDWFMDVSSRIQHLDLSSNSLAALPSVVPWGLIHLQSLDLSNNLLKGLPAAVNSHEVICSRYTGTTNWIGLRKLEELDLSDNCLTSLPMAFMHCLKSLSFLNVCKNKLRTFPEPWACPLKQCRASSNVIESLPNTISMFWRTQLQEVDFSDNSLKELPSYIFELEVVAISNPGIRELPAELGQLSNLWQLDIEDLNITNVPQDVRQEGYNTEDCGFILISVYSVTLHAYNMSYLITYFVYNLNPQMVSPMDSPASVLAFLRAHLRKAEPFRLLKMLVIGPPRQGKTALVEALQTGRASPFTPTECSISTSTWELDKPNGGKSNKDSVMFNLWDIGGQASMSTVNQCFFTDKALYVVIWNLALGEEAVAHLQTWLLNIEWEGFNL</sequence>
<dbReference type="Proteomes" id="UP000831701">
    <property type="component" value="Chromosome 1"/>
</dbReference>
<dbReference type="EMBL" id="CM041531">
    <property type="protein sequence ID" value="KAI3376835.1"/>
    <property type="molecule type" value="Genomic_DNA"/>
</dbReference>
<evidence type="ECO:0000313" key="2">
    <source>
        <dbReference type="Proteomes" id="UP000831701"/>
    </source>
</evidence>
<gene>
    <name evidence="1" type="ORF">L3Q82_000408</name>
</gene>
<accession>A0ACB8X969</accession>
<keyword evidence="2" id="KW-1185">Reference proteome</keyword>
<reference evidence="1" key="1">
    <citation type="submission" date="2022-04" db="EMBL/GenBank/DDBJ databases">
        <title>Jade perch genome.</title>
        <authorList>
            <person name="Chao B."/>
        </authorList>
    </citation>
    <scope>NUCLEOTIDE SEQUENCE</scope>
    <source>
        <strain evidence="1">CB-2022</strain>
    </source>
</reference>
<evidence type="ECO:0000313" key="1">
    <source>
        <dbReference type="EMBL" id="KAI3376835.1"/>
    </source>
</evidence>
<protein>
    <submittedName>
        <fullName evidence="1">Uncharacterized protein</fullName>
    </submittedName>
</protein>
<organism evidence="1 2">
    <name type="scientific">Scortum barcoo</name>
    <name type="common">barcoo grunter</name>
    <dbReference type="NCBI Taxonomy" id="214431"/>
    <lineage>
        <taxon>Eukaryota</taxon>
        <taxon>Metazoa</taxon>
        <taxon>Chordata</taxon>
        <taxon>Craniata</taxon>
        <taxon>Vertebrata</taxon>
        <taxon>Euteleostomi</taxon>
        <taxon>Actinopterygii</taxon>
        <taxon>Neopterygii</taxon>
        <taxon>Teleostei</taxon>
        <taxon>Neoteleostei</taxon>
        <taxon>Acanthomorphata</taxon>
        <taxon>Eupercaria</taxon>
        <taxon>Centrarchiformes</taxon>
        <taxon>Terapontoidei</taxon>
        <taxon>Terapontidae</taxon>
        <taxon>Scortum</taxon>
    </lineage>
</organism>